<dbReference type="KEGG" id="hqn:M0220_02365"/>
<name>A0AA46YP04_9GAMM</name>
<protein>
    <submittedName>
        <fullName evidence="2">RNA-directed DNA polymerase</fullName>
    </submittedName>
</protein>
<keyword evidence="2" id="KW-0808">Transferase</keyword>
<keyword evidence="3" id="KW-1185">Reference proteome</keyword>
<keyword evidence="2" id="KW-0548">Nucleotidyltransferase</keyword>
<dbReference type="RefSeq" id="WP_264018574.1">
    <property type="nucleotide sequence ID" value="NZ_CP096973.1"/>
</dbReference>
<dbReference type="InterPro" id="IPR000477">
    <property type="entry name" value="RT_dom"/>
</dbReference>
<keyword evidence="2" id="KW-0695">RNA-directed DNA polymerase</keyword>
<evidence type="ECO:0000313" key="3">
    <source>
        <dbReference type="Proteomes" id="UP001164935"/>
    </source>
</evidence>
<reference evidence="2" key="1">
    <citation type="submission" date="2022-05" db="EMBL/GenBank/DDBJ databases">
        <title>Complete sequence of a novel PHA-producing Halomonas strain.</title>
        <authorList>
            <person name="Zheng Z."/>
        </authorList>
    </citation>
    <scope>NUCLEOTIDE SEQUENCE</scope>
    <source>
        <strain evidence="2">ZZQ-149</strain>
    </source>
</reference>
<feature type="domain" description="Reverse transcriptase" evidence="1">
    <location>
        <begin position="38"/>
        <end position="314"/>
    </location>
</feature>
<organism evidence="2 3">
    <name type="scientific">Halomonas qinghailakensis</name>
    <dbReference type="NCBI Taxonomy" id="2937790"/>
    <lineage>
        <taxon>Bacteria</taxon>
        <taxon>Pseudomonadati</taxon>
        <taxon>Pseudomonadota</taxon>
        <taxon>Gammaproteobacteria</taxon>
        <taxon>Oceanospirillales</taxon>
        <taxon>Halomonadaceae</taxon>
        <taxon>Halomonas</taxon>
    </lineage>
</organism>
<dbReference type="PROSITE" id="PS50878">
    <property type="entry name" value="RT_POL"/>
    <property type="match status" value="1"/>
</dbReference>
<dbReference type="SUPFAM" id="SSF56672">
    <property type="entry name" value="DNA/RNA polymerases"/>
    <property type="match status" value="1"/>
</dbReference>
<sequence length="450" mass="52567">MFDQSFSHQNFFKIYSYENKRGNNLASRFFTDVSEEYAKIKRARKLIRKIYSRRRYYSKENFDKRVLVLYKLLREIKNRKNELVRNHLKGVSNNVSERKFKFTLTKSEKKVKGKDVFQTGRSVESFFAEKQIQKNIKYTYGVKQADRDLIVPQLRSVLDNKFPKVILKTDIKSFYETINRRLLLEKLNESPILSLTTRKLIARILKSYEEESGEALGIPRGVGVSAYLSELYMQDFDSEIESLPNMIYYARYVDDIIIVLSPEPGKSSQDYLSLIENILEKEKLSLNFLDQKTKNFDFSSADINFEFDYLGYKFKCYGGAVSLELANKKKSNYNRRIADVINAYKKNSIKQPSKARKELLLRLKFLTYNTKLSNNKGNAVVGIYNSNKWITNSNCLQSLDDRLNGLAGSINNQSLRDRISKFSFKKGFDKRLFANFSAQDFSSITRAWSK</sequence>
<dbReference type="EMBL" id="CP096973">
    <property type="protein sequence ID" value="UYO75024.1"/>
    <property type="molecule type" value="Genomic_DNA"/>
</dbReference>
<proteinExistence type="predicted"/>
<dbReference type="GO" id="GO:0003964">
    <property type="term" value="F:RNA-directed DNA polymerase activity"/>
    <property type="evidence" value="ECO:0007669"/>
    <property type="project" value="UniProtKB-KW"/>
</dbReference>
<evidence type="ECO:0000313" key="2">
    <source>
        <dbReference type="EMBL" id="UYO75024.1"/>
    </source>
</evidence>
<dbReference type="Proteomes" id="UP001164935">
    <property type="component" value="Chromosome"/>
</dbReference>
<dbReference type="Pfam" id="PF00078">
    <property type="entry name" value="RVT_1"/>
    <property type="match status" value="1"/>
</dbReference>
<dbReference type="AlphaFoldDB" id="A0AA46YP04"/>
<dbReference type="NCBIfam" id="NF041747">
    <property type="entry name" value="Drt3a"/>
    <property type="match status" value="1"/>
</dbReference>
<evidence type="ECO:0000259" key="1">
    <source>
        <dbReference type="PROSITE" id="PS50878"/>
    </source>
</evidence>
<gene>
    <name evidence="2" type="ORF">M0220_02365</name>
</gene>
<dbReference type="InterPro" id="IPR043502">
    <property type="entry name" value="DNA/RNA_pol_sf"/>
</dbReference>
<accession>A0AA46YP04</accession>
<dbReference type="CDD" id="cd01646">
    <property type="entry name" value="RT_Bac_retron_I"/>
    <property type="match status" value="1"/>
</dbReference>